<dbReference type="PANTHER" id="PTHR46306">
    <property type="entry name" value="BTB/POZ DOMAIN-CONTAINING PROTEIN 9"/>
    <property type="match status" value="1"/>
</dbReference>
<name>A0A397HBS8_9GLOM</name>
<dbReference type="Gene3D" id="3.30.710.10">
    <property type="entry name" value="Potassium Channel Kv1.1, Chain A"/>
    <property type="match status" value="1"/>
</dbReference>
<dbReference type="PROSITE" id="PS51886">
    <property type="entry name" value="TLDC"/>
    <property type="match status" value="1"/>
</dbReference>
<accession>A0A397HBS8</accession>
<dbReference type="InterPro" id="IPR052407">
    <property type="entry name" value="BTB_POZ_domain_cont_9"/>
</dbReference>
<dbReference type="PROSITE" id="PS50097">
    <property type="entry name" value="BTB"/>
    <property type="match status" value="1"/>
</dbReference>
<evidence type="ECO:0000313" key="3">
    <source>
        <dbReference type="EMBL" id="RHZ60545.1"/>
    </source>
</evidence>
<feature type="domain" description="TLDc" evidence="2">
    <location>
        <begin position="376"/>
        <end position="563"/>
    </location>
</feature>
<evidence type="ECO:0008006" key="5">
    <source>
        <dbReference type="Google" id="ProtNLM"/>
    </source>
</evidence>
<organism evidence="3 4">
    <name type="scientific">Diversispora epigaea</name>
    <dbReference type="NCBI Taxonomy" id="1348612"/>
    <lineage>
        <taxon>Eukaryota</taxon>
        <taxon>Fungi</taxon>
        <taxon>Fungi incertae sedis</taxon>
        <taxon>Mucoromycota</taxon>
        <taxon>Glomeromycotina</taxon>
        <taxon>Glomeromycetes</taxon>
        <taxon>Diversisporales</taxon>
        <taxon>Diversisporaceae</taxon>
        <taxon>Diversispora</taxon>
    </lineage>
</organism>
<feature type="domain" description="BTB" evidence="1">
    <location>
        <begin position="23"/>
        <end position="92"/>
    </location>
</feature>
<dbReference type="InterPro" id="IPR011333">
    <property type="entry name" value="SKP1/BTB/POZ_sf"/>
</dbReference>
<dbReference type="InterPro" id="IPR000210">
    <property type="entry name" value="BTB/POZ_dom"/>
</dbReference>
<dbReference type="EMBL" id="PQFF01000322">
    <property type="protein sequence ID" value="RHZ60545.1"/>
    <property type="molecule type" value="Genomic_DNA"/>
</dbReference>
<dbReference type="AlphaFoldDB" id="A0A397HBS8"/>
<keyword evidence="4" id="KW-1185">Reference proteome</keyword>
<dbReference type="PANTHER" id="PTHR46306:SF1">
    <property type="entry name" value="BTB_POZ DOMAIN-CONTAINING PROTEIN 9"/>
    <property type="match status" value="1"/>
</dbReference>
<protein>
    <recommendedName>
        <fullName evidence="5">BTB domain-containing protein</fullName>
    </recommendedName>
</protein>
<sequence length="567" mass="65705">MTFKFFDSLSRNFIELLNDKDDYDVIIIVENEKSFTAHSSVLMCRSPYFRKELKNIIPNENNIKTITEPNISDEFFDIILKYIYGGIVDLENVEPKFIFDLLAAANKFELEELTEKLGNHLIETQSSWLKSNFSLVYRSIFSEKNFNDFVTKYPNLIFDAEDFNSLQESALVSLLKRDDLQLEEVIIWEYIIKWGISQNPTLPEDLKEWNNENFTTLKITLQQCLPLIRYFHIPGTDVWSKYPNLIFDAEDFNSLQESALVSLLKRDDLQLEEVIIWEYIIKWGISQNPTLPEDLKEWNNENFTTLKITLQQCLPLIRYFHIPGTDVWSKVKPYKKILDKQLWEDLKQHFMAPDKPLKSIILPPRTILMPTATFSVIITYEHVAEISSWIDCKSSPYTLTNIPYEFQLILRGSTNGFAPQTFWDTCHGHANTVVIMKVKETEEILGGYNPLAWDSNAADTGSGGSWEKTDDSFTFSLKNGNVQNSILSKVKNRDSAIWNANKTSQMIYGPWFGNGFGMSSYSSDFTVDNYSVCSSTNYDYEKPIRNTTENNFSIVNYEVFKVVKKTS</sequence>
<dbReference type="Pfam" id="PF07534">
    <property type="entry name" value="TLD"/>
    <property type="match status" value="1"/>
</dbReference>
<dbReference type="InterPro" id="IPR006571">
    <property type="entry name" value="TLDc_dom"/>
</dbReference>
<evidence type="ECO:0000313" key="4">
    <source>
        <dbReference type="Proteomes" id="UP000266861"/>
    </source>
</evidence>
<dbReference type="Proteomes" id="UP000266861">
    <property type="component" value="Unassembled WGS sequence"/>
</dbReference>
<evidence type="ECO:0000259" key="2">
    <source>
        <dbReference type="PROSITE" id="PS51886"/>
    </source>
</evidence>
<gene>
    <name evidence="3" type="ORF">Glove_352g37</name>
</gene>
<reference evidence="3 4" key="1">
    <citation type="submission" date="2018-08" db="EMBL/GenBank/DDBJ databases">
        <title>Genome and evolution of the arbuscular mycorrhizal fungus Diversispora epigaea (formerly Glomus versiforme) and its bacterial endosymbionts.</title>
        <authorList>
            <person name="Sun X."/>
            <person name="Fei Z."/>
            <person name="Harrison M."/>
        </authorList>
    </citation>
    <scope>NUCLEOTIDE SEQUENCE [LARGE SCALE GENOMIC DNA]</scope>
    <source>
        <strain evidence="3 4">IT104</strain>
    </source>
</reference>
<dbReference type="GO" id="GO:0005737">
    <property type="term" value="C:cytoplasm"/>
    <property type="evidence" value="ECO:0007669"/>
    <property type="project" value="TreeGrafter"/>
</dbReference>
<dbReference type="SUPFAM" id="SSF54695">
    <property type="entry name" value="POZ domain"/>
    <property type="match status" value="1"/>
</dbReference>
<evidence type="ECO:0000259" key="1">
    <source>
        <dbReference type="PROSITE" id="PS50097"/>
    </source>
</evidence>
<comment type="caution">
    <text evidence="3">The sequence shown here is derived from an EMBL/GenBank/DDBJ whole genome shotgun (WGS) entry which is preliminary data.</text>
</comment>
<dbReference type="SMART" id="SM00225">
    <property type="entry name" value="BTB"/>
    <property type="match status" value="1"/>
</dbReference>
<proteinExistence type="predicted"/>
<dbReference type="SMART" id="SM00584">
    <property type="entry name" value="TLDc"/>
    <property type="match status" value="1"/>
</dbReference>
<dbReference type="Pfam" id="PF00651">
    <property type="entry name" value="BTB"/>
    <property type="match status" value="1"/>
</dbReference>
<dbReference type="OrthoDB" id="1893551at2759"/>